<dbReference type="Gene3D" id="3.30.450.20">
    <property type="entry name" value="PAS domain"/>
    <property type="match status" value="2"/>
</dbReference>
<dbReference type="PROSITE" id="PS50112">
    <property type="entry name" value="PAS"/>
    <property type="match status" value="1"/>
</dbReference>
<dbReference type="InterPro" id="IPR003661">
    <property type="entry name" value="HisK_dim/P_dom"/>
</dbReference>
<dbReference type="PROSITE" id="PS50113">
    <property type="entry name" value="PAC"/>
    <property type="match status" value="2"/>
</dbReference>
<feature type="modified residue" description="4-aspartylphosphate" evidence="6">
    <location>
        <position position="621"/>
    </location>
</feature>
<evidence type="ECO:0000259" key="8">
    <source>
        <dbReference type="PROSITE" id="PS50109"/>
    </source>
</evidence>
<dbReference type="SMART" id="SM00387">
    <property type="entry name" value="HATPase_c"/>
    <property type="match status" value="1"/>
</dbReference>
<dbReference type="RefSeq" id="WP_341423906.1">
    <property type="nucleotide sequence ID" value="NZ_JBBUTG010000001.1"/>
</dbReference>
<evidence type="ECO:0000259" key="10">
    <source>
        <dbReference type="PROSITE" id="PS50112"/>
    </source>
</evidence>
<evidence type="ECO:0000256" key="5">
    <source>
        <dbReference type="ARBA" id="ARBA00022777"/>
    </source>
</evidence>
<keyword evidence="4" id="KW-0808">Transferase</keyword>
<dbReference type="InterPro" id="IPR011006">
    <property type="entry name" value="CheY-like_superfamily"/>
</dbReference>
<dbReference type="InterPro" id="IPR005467">
    <property type="entry name" value="His_kinase_dom"/>
</dbReference>
<dbReference type="Gene3D" id="1.10.287.130">
    <property type="match status" value="1"/>
</dbReference>
<dbReference type="InterPro" id="IPR035965">
    <property type="entry name" value="PAS-like_dom_sf"/>
</dbReference>
<dbReference type="SMART" id="SM00448">
    <property type="entry name" value="REC"/>
    <property type="match status" value="1"/>
</dbReference>
<dbReference type="Proteomes" id="UP001371218">
    <property type="component" value="Unassembled WGS sequence"/>
</dbReference>
<dbReference type="PROSITE" id="PS50110">
    <property type="entry name" value="RESPONSE_REGULATORY"/>
    <property type="match status" value="1"/>
</dbReference>
<proteinExistence type="predicted"/>
<name>A0ABU9BIJ5_9BURK</name>
<feature type="domain" description="Response regulatory" evidence="9">
    <location>
        <begin position="571"/>
        <end position="688"/>
    </location>
</feature>
<dbReference type="InterPro" id="IPR036890">
    <property type="entry name" value="HATPase_C_sf"/>
</dbReference>
<evidence type="ECO:0000256" key="7">
    <source>
        <dbReference type="SAM" id="MobiDB-lite"/>
    </source>
</evidence>
<dbReference type="SMART" id="SM00091">
    <property type="entry name" value="PAS"/>
    <property type="match status" value="2"/>
</dbReference>
<gene>
    <name evidence="12" type="ORF">AACH06_01940</name>
</gene>
<accession>A0ABU9BIJ5</accession>
<dbReference type="InterPro" id="IPR001610">
    <property type="entry name" value="PAC"/>
</dbReference>
<dbReference type="Gene3D" id="3.30.565.10">
    <property type="entry name" value="Histidine kinase-like ATPase, C-terminal domain"/>
    <property type="match status" value="1"/>
</dbReference>
<keyword evidence="3 6" id="KW-0597">Phosphoprotein</keyword>
<dbReference type="Gene3D" id="2.10.70.100">
    <property type="match status" value="2"/>
</dbReference>
<dbReference type="InterPro" id="IPR001789">
    <property type="entry name" value="Sig_transdc_resp-reg_receiver"/>
</dbReference>
<dbReference type="Pfam" id="PF08447">
    <property type="entry name" value="PAS_3"/>
    <property type="match status" value="2"/>
</dbReference>
<sequence length="696" mass="76279">MISTPQDHSFDLAQLQMALEMSHVSMWRLDIATQTVHANAAGFRLLGLPPREDGWPVDDMMASVHPDDRPLMVEAAHQARQQGRQVEALARFRHEDGQWRQVLTRRMAIRNAEGQLVSFVGMAIDVTAHLQAEQQLRDANQRIALIARTAGIGTWEWDLPGGPSRWDEQMFLLRGLTPGPRPPTIAEMTQLLHPDDREYVSQQIDRAVVSRAPSQYEFRVMLPGGGVRWLASRSVPVFDEQGHIVRRIGVNWDITASREAEAQRQAKAVAERESAAKSELLARMSHELRTPLNAILGFTELMLADGDGLKPAARQARLEHIQSAGRHLLALINDVLELARPGGADAPGHPLGQVLLEDVIADSLPLVERAAAERGVMLRREPCAPGLAARADALWLKQVLLNLLTNAVKYNRRSGWVDLSAREAGSDRVCITVRDGGHGMAPEVLERAFEPFHRASDHEPGVPGVGIGLAVVKTLMERMGGEVTARSTPGEGSEFELWLWRADEPASDSRSVIRAPRPAAPGGPTEPAESSAGATPGGPRSNRDVARIADTPPPPPGRWAPRPVEPGTTRSLLYIEDNPVNVMIVQELAERRPGLVFHSAPDGTTGLQLAAELVPSLVLLDMQLPDMHGLEVMARLRKDRRTLRIPCIALSANAMPEDIRHALQSGFADYWTKPLDFAVFNQAMDALFQTAPPPGA</sequence>
<dbReference type="InterPro" id="IPR000700">
    <property type="entry name" value="PAS-assoc_C"/>
</dbReference>
<evidence type="ECO:0000256" key="1">
    <source>
        <dbReference type="ARBA" id="ARBA00000085"/>
    </source>
</evidence>
<evidence type="ECO:0000256" key="4">
    <source>
        <dbReference type="ARBA" id="ARBA00022679"/>
    </source>
</evidence>
<dbReference type="SUPFAM" id="SSF52172">
    <property type="entry name" value="CheY-like"/>
    <property type="match status" value="1"/>
</dbReference>
<dbReference type="PROSITE" id="PS50109">
    <property type="entry name" value="HIS_KIN"/>
    <property type="match status" value="1"/>
</dbReference>
<evidence type="ECO:0000313" key="12">
    <source>
        <dbReference type="EMBL" id="MEK8029569.1"/>
    </source>
</evidence>
<evidence type="ECO:0000256" key="2">
    <source>
        <dbReference type="ARBA" id="ARBA00012438"/>
    </source>
</evidence>
<dbReference type="EC" id="2.7.13.3" evidence="2"/>
<comment type="catalytic activity">
    <reaction evidence="1">
        <text>ATP + protein L-histidine = ADP + protein N-phospho-L-histidine.</text>
        <dbReference type="EC" id="2.7.13.3"/>
    </reaction>
</comment>
<keyword evidence="13" id="KW-1185">Reference proteome</keyword>
<dbReference type="InterPro" id="IPR013655">
    <property type="entry name" value="PAS_fold_3"/>
</dbReference>
<dbReference type="SUPFAM" id="SSF55785">
    <property type="entry name" value="PYP-like sensor domain (PAS domain)"/>
    <property type="match status" value="2"/>
</dbReference>
<dbReference type="PANTHER" id="PTHR43047">
    <property type="entry name" value="TWO-COMPONENT HISTIDINE PROTEIN KINASE"/>
    <property type="match status" value="1"/>
</dbReference>
<feature type="region of interest" description="Disordered" evidence="7">
    <location>
        <begin position="508"/>
        <end position="565"/>
    </location>
</feature>
<dbReference type="InterPro" id="IPR004358">
    <property type="entry name" value="Sig_transdc_His_kin-like_C"/>
</dbReference>
<dbReference type="InterPro" id="IPR003594">
    <property type="entry name" value="HATPase_dom"/>
</dbReference>
<dbReference type="PRINTS" id="PR00344">
    <property type="entry name" value="BCTRLSENSOR"/>
</dbReference>
<evidence type="ECO:0000256" key="3">
    <source>
        <dbReference type="ARBA" id="ARBA00022553"/>
    </source>
</evidence>
<keyword evidence="5" id="KW-0418">Kinase</keyword>
<feature type="domain" description="PAC" evidence="11">
    <location>
        <begin position="86"/>
        <end position="138"/>
    </location>
</feature>
<feature type="domain" description="Histidine kinase" evidence="8">
    <location>
        <begin position="283"/>
        <end position="503"/>
    </location>
</feature>
<organism evidence="12 13">
    <name type="scientific">Ideonella lacteola</name>
    <dbReference type="NCBI Taxonomy" id="2984193"/>
    <lineage>
        <taxon>Bacteria</taxon>
        <taxon>Pseudomonadati</taxon>
        <taxon>Pseudomonadota</taxon>
        <taxon>Betaproteobacteria</taxon>
        <taxon>Burkholderiales</taxon>
        <taxon>Sphaerotilaceae</taxon>
        <taxon>Ideonella</taxon>
    </lineage>
</organism>
<evidence type="ECO:0000313" key="13">
    <source>
        <dbReference type="Proteomes" id="UP001371218"/>
    </source>
</evidence>
<feature type="domain" description="PAC" evidence="11">
    <location>
        <begin position="214"/>
        <end position="266"/>
    </location>
</feature>
<feature type="domain" description="PAS" evidence="10">
    <location>
        <begin position="11"/>
        <end position="83"/>
    </location>
</feature>
<evidence type="ECO:0000256" key="6">
    <source>
        <dbReference type="PROSITE-ProRule" id="PRU00169"/>
    </source>
</evidence>
<dbReference type="InterPro" id="IPR036097">
    <property type="entry name" value="HisK_dim/P_sf"/>
</dbReference>
<dbReference type="SUPFAM" id="SSF47384">
    <property type="entry name" value="Homodimeric domain of signal transducing histidine kinase"/>
    <property type="match status" value="1"/>
</dbReference>
<dbReference type="SMART" id="SM00086">
    <property type="entry name" value="PAC"/>
    <property type="match status" value="2"/>
</dbReference>
<comment type="caution">
    <text evidence="12">The sequence shown here is derived from an EMBL/GenBank/DDBJ whole genome shotgun (WGS) entry which is preliminary data.</text>
</comment>
<dbReference type="NCBIfam" id="TIGR00229">
    <property type="entry name" value="sensory_box"/>
    <property type="match status" value="1"/>
</dbReference>
<reference evidence="12 13" key="1">
    <citation type="submission" date="2024-04" db="EMBL/GenBank/DDBJ databases">
        <title>Novel species of the genus Ideonella isolated from streams.</title>
        <authorList>
            <person name="Lu H."/>
        </authorList>
    </citation>
    <scope>NUCLEOTIDE SEQUENCE [LARGE SCALE GENOMIC DNA]</scope>
    <source>
        <strain evidence="12 13">DXS29W</strain>
    </source>
</reference>
<dbReference type="EMBL" id="JBBUTG010000001">
    <property type="protein sequence ID" value="MEK8029569.1"/>
    <property type="molecule type" value="Genomic_DNA"/>
</dbReference>
<dbReference type="InterPro" id="IPR000014">
    <property type="entry name" value="PAS"/>
</dbReference>
<dbReference type="Gene3D" id="3.40.50.2300">
    <property type="match status" value="1"/>
</dbReference>
<dbReference type="CDD" id="cd00082">
    <property type="entry name" value="HisKA"/>
    <property type="match status" value="1"/>
</dbReference>
<dbReference type="SUPFAM" id="SSF55874">
    <property type="entry name" value="ATPase domain of HSP90 chaperone/DNA topoisomerase II/histidine kinase"/>
    <property type="match status" value="1"/>
</dbReference>
<dbReference type="PANTHER" id="PTHR43047:SF64">
    <property type="entry name" value="HISTIDINE KINASE CONTAINING CHEY-HOMOLOGOUS RECEIVER DOMAIN AND PAS DOMAIN-RELATED"/>
    <property type="match status" value="1"/>
</dbReference>
<evidence type="ECO:0000259" key="9">
    <source>
        <dbReference type="PROSITE" id="PS50110"/>
    </source>
</evidence>
<protein>
    <recommendedName>
        <fullName evidence="2">histidine kinase</fullName>
        <ecNumber evidence="2">2.7.13.3</ecNumber>
    </recommendedName>
</protein>
<feature type="compositionally biased region" description="Low complexity" evidence="7">
    <location>
        <begin position="514"/>
        <end position="529"/>
    </location>
</feature>
<dbReference type="Pfam" id="PF02518">
    <property type="entry name" value="HATPase_c"/>
    <property type="match status" value="1"/>
</dbReference>
<dbReference type="Pfam" id="PF00072">
    <property type="entry name" value="Response_reg"/>
    <property type="match status" value="1"/>
</dbReference>
<dbReference type="SMART" id="SM00388">
    <property type="entry name" value="HisKA"/>
    <property type="match status" value="1"/>
</dbReference>
<evidence type="ECO:0000259" key="11">
    <source>
        <dbReference type="PROSITE" id="PS50113"/>
    </source>
</evidence>
<dbReference type="Pfam" id="PF00512">
    <property type="entry name" value="HisKA"/>
    <property type="match status" value="1"/>
</dbReference>
<dbReference type="CDD" id="cd00130">
    <property type="entry name" value="PAS"/>
    <property type="match status" value="2"/>
</dbReference>